<comment type="caution">
    <text evidence="1">The sequence shown here is derived from an EMBL/GenBank/DDBJ whole genome shotgun (WGS) entry which is preliminary data.</text>
</comment>
<reference evidence="1" key="1">
    <citation type="submission" date="2023-11" db="EMBL/GenBank/DDBJ databases">
        <authorList>
            <person name="Poullet M."/>
        </authorList>
    </citation>
    <scope>NUCLEOTIDE SEQUENCE</scope>
    <source>
        <strain evidence="1">E1834</strain>
    </source>
</reference>
<name>A0ACB1AFQ1_MELEN</name>
<accession>A0ACB1AFQ1</accession>
<proteinExistence type="predicted"/>
<dbReference type="EMBL" id="CAVMJV010000081">
    <property type="protein sequence ID" value="CAK5090357.1"/>
    <property type="molecule type" value="Genomic_DNA"/>
</dbReference>
<organism evidence="1 2">
    <name type="scientific">Meloidogyne enterolobii</name>
    <name type="common">Root-knot nematode worm</name>
    <name type="synonym">Meloidogyne mayaguensis</name>
    <dbReference type="NCBI Taxonomy" id="390850"/>
    <lineage>
        <taxon>Eukaryota</taxon>
        <taxon>Metazoa</taxon>
        <taxon>Ecdysozoa</taxon>
        <taxon>Nematoda</taxon>
        <taxon>Chromadorea</taxon>
        <taxon>Rhabditida</taxon>
        <taxon>Tylenchina</taxon>
        <taxon>Tylenchomorpha</taxon>
        <taxon>Tylenchoidea</taxon>
        <taxon>Meloidogynidae</taxon>
        <taxon>Meloidogyninae</taxon>
        <taxon>Meloidogyne</taxon>
    </lineage>
</organism>
<gene>
    <name evidence="1" type="ORF">MENTE1834_LOCUS38137</name>
</gene>
<protein>
    <submittedName>
        <fullName evidence="1">Uncharacterized protein</fullName>
    </submittedName>
</protein>
<evidence type="ECO:0000313" key="1">
    <source>
        <dbReference type="EMBL" id="CAK5090357.1"/>
    </source>
</evidence>
<evidence type="ECO:0000313" key="2">
    <source>
        <dbReference type="Proteomes" id="UP001497535"/>
    </source>
</evidence>
<keyword evidence="2" id="KW-1185">Reference proteome</keyword>
<dbReference type="Proteomes" id="UP001497535">
    <property type="component" value="Unassembled WGS sequence"/>
</dbReference>
<sequence>MVFWLRFNFLIIGSARQNHFLGPGQYFGSKFKLGRIRPGFLLGKSGPEKSGDNEKIPDFLYFYPLCSFPHQCSFPPTIFFKYHNSQAPGSVQSPDINRHSIFLFFKFSYIWLRDNARRRPSLIHLDLNTRPEEIKCSKEALEVQWPPFVASKYTSSFLRQNAFNQNDRLNKISDLLKDTSTTVSSSSTPTEKQSHSILDPSKMDSLDESMALGTCYWEDYAQEPGTVWPHLSHVPSIVTIETMNGPAQISIVNTCKTLSQLREHSPEEFEFLANSILEYNGGGLYRSRHPICSVDEDGNIQSGVFNNAARSSTITVKSLDRLYESLQKFGRVCAENTQIITLMPGQRLLFNNKEGMLGAPAQRGRLLMLKCFS</sequence>